<evidence type="ECO:0000256" key="3">
    <source>
        <dbReference type="ARBA" id="ARBA00022741"/>
    </source>
</evidence>
<keyword evidence="4" id="KW-0418">Kinase</keyword>
<evidence type="ECO:0000313" key="8">
    <source>
        <dbReference type="EMBL" id="SZX63143.1"/>
    </source>
</evidence>
<dbReference type="Gene3D" id="1.10.510.10">
    <property type="entry name" value="Transferase(Phosphotransferase) domain 1"/>
    <property type="match status" value="1"/>
</dbReference>
<gene>
    <name evidence="8" type="ORF">BQ4739_LOCUS3704</name>
</gene>
<organism evidence="8 9">
    <name type="scientific">Tetradesmus obliquus</name>
    <name type="common">Green alga</name>
    <name type="synonym">Acutodesmus obliquus</name>
    <dbReference type="NCBI Taxonomy" id="3088"/>
    <lineage>
        <taxon>Eukaryota</taxon>
        <taxon>Viridiplantae</taxon>
        <taxon>Chlorophyta</taxon>
        <taxon>core chlorophytes</taxon>
        <taxon>Chlorophyceae</taxon>
        <taxon>CS clade</taxon>
        <taxon>Sphaeropleales</taxon>
        <taxon>Scenedesmaceae</taxon>
        <taxon>Tetradesmus</taxon>
    </lineage>
</organism>
<dbReference type="InterPro" id="IPR011009">
    <property type="entry name" value="Kinase-like_dom_sf"/>
</dbReference>
<evidence type="ECO:0000256" key="1">
    <source>
        <dbReference type="ARBA" id="ARBA00022527"/>
    </source>
</evidence>
<feature type="domain" description="Protein kinase" evidence="7">
    <location>
        <begin position="18"/>
        <end position="300"/>
    </location>
</feature>
<accession>A0A383VDV6</accession>
<dbReference type="EMBL" id="FNXT01000284">
    <property type="protein sequence ID" value="SZX63143.1"/>
    <property type="molecule type" value="Genomic_DNA"/>
</dbReference>
<dbReference type="PROSITE" id="PS00108">
    <property type="entry name" value="PROTEIN_KINASE_ST"/>
    <property type="match status" value="1"/>
</dbReference>
<dbReference type="GO" id="GO:0035556">
    <property type="term" value="P:intracellular signal transduction"/>
    <property type="evidence" value="ECO:0007669"/>
    <property type="project" value="TreeGrafter"/>
</dbReference>
<keyword evidence="3" id="KW-0547">Nucleotide-binding</keyword>
<evidence type="ECO:0000256" key="5">
    <source>
        <dbReference type="ARBA" id="ARBA00022840"/>
    </source>
</evidence>
<evidence type="ECO:0000256" key="6">
    <source>
        <dbReference type="SAM" id="MobiDB-lite"/>
    </source>
</evidence>
<evidence type="ECO:0000256" key="4">
    <source>
        <dbReference type="ARBA" id="ARBA00022777"/>
    </source>
</evidence>
<dbReference type="PROSITE" id="PS50011">
    <property type="entry name" value="PROTEIN_KINASE_DOM"/>
    <property type="match status" value="1"/>
</dbReference>
<dbReference type="GO" id="GO:0004674">
    <property type="term" value="F:protein serine/threonine kinase activity"/>
    <property type="evidence" value="ECO:0007669"/>
    <property type="project" value="UniProtKB-KW"/>
</dbReference>
<evidence type="ECO:0000259" key="7">
    <source>
        <dbReference type="PROSITE" id="PS50011"/>
    </source>
</evidence>
<dbReference type="Pfam" id="PF00069">
    <property type="entry name" value="Pkinase"/>
    <property type="match status" value="1"/>
</dbReference>
<dbReference type="InterPro" id="IPR000719">
    <property type="entry name" value="Prot_kinase_dom"/>
</dbReference>
<dbReference type="GO" id="GO:0005524">
    <property type="term" value="F:ATP binding"/>
    <property type="evidence" value="ECO:0007669"/>
    <property type="project" value="UniProtKB-KW"/>
</dbReference>
<name>A0A383VDV6_TETOB</name>
<dbReference type="AlphaFoldDB" id="A0A383VDV6"/>
<dbReference type="GO" id="GO:0005737">
    <property type="term" value="C:cytoplasm"/>
    <property type="evidence" value="ECO:0007669"/>
    <property type="project" value="TreeGrafter"/>
</dbReference>
<dbReference type="STRING" id="3088.A0A383VDV6"/>
<reference evidence="8 9" key="1">
    <citation type="submission" date="2016-10" db="EMBL/GenBank/DDBJ databases">
        <authorList>
            <person name="Cai Z."/>
        </authorList>
    </citation>
    <scope>NUCLEOTIDE SEQUENCE [LARGE SCALE GENOMIC DNA]</scope>
</reference>
<proteinExistence type="predicted"/>
<dbReference type="SMART" id="SM00220">
    <property type="entry name" value="S_TKc"/>
    <property type="match status" value="1"/>
</dbReference>
<evidence type="ECO:0000256" key="2">
    <source>
        <dbReference type="ARBA" id="ARBA00022679"/>
    </source>
</evidence>
<keyword evidence="1" id="KW-0723">Serine/threonine-protein kinase</keyword>
<protein>
    <recommendedName>
        <fullName evidence="7">Protein kinase domain-containing protein</fullName>
    </recommendedName>
</protein>
<dbReference type="PANTHER" id="PTHR24346:SF82">
    <property type="entry name" value="KP78A-RELATED"/>
    <property type="match status" value="1"/>
</dbReference>
<dbReference type="SUPFAM" id="SSF56112">
    <property type="entry name" value="Protein kinase-like (PK-like)"/>
    <property type="match status" value="1"/>
</dbReference>
<feature type="region of interest" description="Disordered" evidence="6">
    <location>
        <begin position="447"/>
        <end position="471"/>
    </location>
</feature>
<dbReference type="Proteomes" id="UP000256970">
    <property type="component" value="Unassembled WGS sequence"/>
</dbReference>
<evidence type="ECO:0000313" key="9">
    <source>
        <dbReference type="Proteomes" id="UP000256970"/>
    </source>
</evidence>
<keyword evidence="2" id="KW-0808">Transferase</keyword>
<keyword evidence="5" id="KW-0067">ATP-binding</keyword>
<dbReference type="PANTHER" id="PTHR24346">
    <property type="entry name" value="MAP/MICROTUBULE AFFINITY-REGULATING KINASE"/>
    <property type="match status" value="1"/>
</dbReference>
<keyword evidence="9" id="KW-1185">Reference proteome</keyword>
<dbReference type="InterPro" id="IPR008271">
    <property type="entry name" value="Ser/Thr_kinase_AS"/>
</dbReference>
<sequence length="628" mass="66907">MGCVQSLFQEDADLETLYSLDKCIGEGVEGMVYLATCKASGAKVAIKLVPRGPELGLGPEKVRREIQLQARLSHVNIVELKQVILTRKHLGIVMTYEAGGDLHMYVTKYKLDETVARYFFRQIVEGLGYCHRCHIAHRDLKLANFLLSTDEPMRVKLCDFGCARKWETKEVPVQRVGRFKTFAGTPAYMSPQVLQSAFYPTNTYDAVEADVWALGIVLCHLFFGAHTPFWLTPNAFRNEGMTMQARIEAMKQQNWVDSDEFVKANATNLSPECRDLLDKIFVADEFKRITLQGIKEHPWYTAELPPFLQQALDDLKLEQDMRDRMLRATVSLAANRHDTAAPDTGEFATIDLLVDLAQKHREMPGGGLDKVFCLDMAHMDLNKLAMSPPGSPLAAAAAAAAAVQAADAGADISIGSARHKAGSAGGDASLRNGSAAAGSGSATPVFAGLGDGSIDEDDTLEGTQHSTVSGASCSSSLARAASAGDRSTHLTSIAGAPDVQSTGRFYKTLILKESKNGMLVGQYVLQPADGPSSPLSGTASVPPGNSLLGRSSSNSWFGSLGVGAAAQQARSVHAGNQFFNAAGERSIRGGRVAAAAAAAALAANKTVHGGTAHAATKEATAGGIFYEG</sequence>